<feature type="region of interest" description="Disordered" evidence="1">
    <location>
        <begin position="345"/>
        <end position="371"/>
    </location>
</feature>
<organism evidence="3 4">
    <name type="scientific">Daphnia sinensis</name>
    <dbReference type="NCBI Taxonomy" id="1820382"/>
    <lineage>
        <taxon>Eukaryota</taxon>
        <taxon>Metazoa</taxon>
        <taxon>Ecdysozoa</taxon>
        <taxon>Arthropoda</taxon>
        <taxon>Crustacea</taxon>
        <taxon>Branchiopoda</taxon>
        <taxon>Diplostraca</taxon>
        <taxon>Cladocera</taxon>
        <taxon>Anomopoda</taxon>
        <taxon>Daphniidae</taxon>
        <taxon>Daphnia</taxon>
        <taxon>Daphnia similis group</taxon>
    </lineage>
</organism>
<sequence length="614" mass="70003">MVFTFLFSLLPSWTKANIEPEHRNYYSPEDPEALIKLADKETSTTADQMDSPVFYYENERMPTPRTASQIYQEAKMHERVRQNGPPNSVMSQETESPAFVERLKLLEERIAESEKRGSVISLELERTQFEMLELRKALQASNEIIKQLEQMLGNVVLTRQSTTPTSYAEEQIHHIANAPSQQVDDQAYQTPYRLIKDKGIRSSARPVLASVAGFPPPTPEEFQQRIWPIQEPIGNIEVFIPKPLPAEEILPSETKENPHRLVKDKGIRSSARPVLASVAGFPPPTPEEFQQRIWPIQEPIGNIEVFIPKPLPAEEILPGQSTTNVTLGLQTTTSYAEDQTLHHPEALSEQVDDEPYGNHYRKEKQNGGIQASPRPVITAVTGFPPPTPHQFQERNWPAEDRSENVEIFTPTLENPISFSLTLDDSYVDKGITEDEPYGNHYRKEKQNGGIQASPRPVITAVTGFPPPTPHQFQERNWPAEDRSENVEIFTPTLENPISFSLTLDESDVDKGITDDKAYRNPYRMVKETGIRKSPRPVLKTVKGFPPPTPEKFQPRIWPVQDRFENVKIFTPTLENPIPFSLTLDESYVDENEIQLRQGLKTPPNRQKRGWFSFF</sequence>
<keyword evidence="4" id="KW-1185">Reference proteome</keyword>
<dbReference type="Proteomes" id="UP000820818">
    <property type="component" value="Linkage Group LG5"/>
</dbReference>
<protein>
    <submittedName>
        <fullName evidence="3">Uncharacterized protein</fullName>
    </submittedName>
</protein>
<evidence type="ECO:0000313" key="4">
    <source>
        <dbReference type="Proteomes" id="UP000820818"/>
    </source>
</evidence>
<accession>A0AAD5L8V9</accession>
<evidence type="ECO:0000256" key="1">
    <source>
        <dbReference type="SAM" id="MobiDB-lite"/>
    </source>
</evidence>
<dbReference type="EMBL" id="WJBH02000005">
    <property type="protein sequence ID" value="KAI9557858.1"/>
    <property type="molecule type" value="Genomic_DNA"/>
</dbReference>
<keyword evidence="2" id="KW-0732">Signal</keyword>
<feature type="signal peptide" evidence="2">
    <location>
        <begin position="1"/>
        <end position="16"/>
    </location>
</feature>
<reference evidence="3 4" key="1">
    <citation type="submission" date="2022-05" db="EMBL/GenBank/DDBJ databases">
        <title>A multi-omics perspective on studying reproductive biology in Daphnia sinensis.</title>
        <authorList>
            <person name="Jia J."/>
        </authorList>
    </citation>
    <scope>NUCLEOTIDE SEQUENCE [LARGE SCALE GENOMIC DNA]</scope>
    <source>
        <strain evidence="3 4">WSL</strain>
    </source>
</reference>
<name>A0AAD5L8V9_9CRUS</name>
<evidence type="ECO:0000256" key="2">
    <source>
        <dbReference type="SAM" id="SignalP"/>
    </source>
</evidence>
<proteinExistence type="predicted"/>
<dbReference type="AlphaFoldDB" id="A0AAD5L8V9"/>
<feature type="chain" id="PRO_5042048674" evidence="2">
    <location>
        <begin position="17"/>
        <end position="614"/>
    </location>
</feature>
<gene>
    <name evidence="3" type="ORF">GHT06_014609</name>
</gene>
<comment type="caution">
    <text evidence="3">The sequence shown here is derived from an EMBL/GenBank/DDBJ whole genome shotgun (WGS) entry which is preliminary data.</text>
</comment>
<evidence type="ECO:0000313" key="3">
    <source>
        <dbReference type="EMBL" id="KAI9557858.1"/>
    </source>
</evidence>